<reference evidence="1" key="1">
    <citation type="submission" date="2022-03" db="EMBL/GenBank/DDBJ databases">
        <authorList>
            <person name="Legras J.-L."/>
            <person name="Devillers H."/>
            <person name="Grondin C."/>
        </authorList>
    </citation>
    <scope>NUCLEOTIDE SEQUENCE</scope>
    <source>
        <strain evidence="1">CLIB 1423</strain>
    </source>
</reference>
<sequence length="96" mass="11096">MRSLPHPRITKKRRWKRFKRALKALIFSGDVSDPGAFVWRRKKKPTTIATRRRLEFPSHGAIHSATVVRKIATRASMPILSRVRGKSSSLNMTVRF</sequence>
<accession>A0A9P0QSD9</accession>
<protein>
    <submittedName>
        <fullName evidence="1">Uncharacterized protein</fullName>
    </submittedName>
</protein>
<keyword evidence="2" id="KW-1185">Reference proteome</keyword>
<evidence type="ECO:0000313" key="2">
    <source>
        <dbReference type="Proteomes" id="UP000837801"/>
    </source>
</evidence>
<dbReference type="AlphaFoldDB" id="A0A9P0QSD9"/>
<evidence type="ECO:0000313" key="1">
    <source>
        <dbReference type="EMBL" id="CAH2354055.1"/>
    </source>
</evidence>
<dbReference type="OrthoDB" id="4024333at2759"/>
<comment type="caution">
    <text evidence="1">The sequence shown here is derived from an EMBL/GenBank/DDBJ whole genome shotgun (WGS) entry which is preliminary data.</text>
</comment>
<dbReference type="Proteomes" id="UP000837801">
    <property type="component" value="Unassembled WGS sequence"/>
</dbReference>
<gene>
    <name evidence="1" type="ORF">CLIB1423_14S01024</name>
</gene>
<dbReference type="EMBL" id="CAKXYY010000014">
    <property type="protein sequence ID" value="CAH2354055.1"/>
    <property type="molecule type" value="Genomic_DNA"/>
</dbReference>
<proteinExistence type="predicted"/>
<name>A0A9P0QSD9_9ASCO</name>
<organism evidence="1 2">
    <name type="scientific">[Candida] railenensis</name>
    <dbReference type="NCBI Taxonomy" id="45579"/>
    <lineage>
        <taxon>Eukaryota</taxon>
        <taxon>Fungi</taxon>
        <taxon>Dikarya</taxon>
        <taxon>Ascomycota</taxon>
        <taxon>Saccharomycotina</taxon>
        <taxon>Pichiomycetes</taxon>
        <taxon>Debaryomycetaceae</taxon>
        <taxon>Kurtzmaniella</taxon>
    </lineage>
</organism>